<dbReference type="CDD" id="cd00719">
    <property type="entry name" value="GIY-YIG_SF"/>
    <property type="match status" value="1"/>
</dbReference>
<dbReference type="GeneID" id="96086802"/>
<proteinExistence type="predicted"/>
<dbReference type="Proteomes" id="UP001578633">
    <property type="component" value="Chromosome 6"/>
</dbReference>
<evidence type="ECO:0000313" key="3">
    <source>
        <dbReference type="Proteomes" id="UP001578633"/>
    </source>
</evidence>
<comment type="caution">
    <text evidence="2">The sequence shown here is derived from an EMBL/GenBank/DDBJ whole genome shotgun (WGS) entry which is preliminary data.</text>
</comment>
<name>A0ABR3UE97_9PLEO</name>
<reference evidence="2 3" key="1">
    <citation type="submission" date="2024-09" db="EMBL/GenBank/DDBJ databases">
        <title>T2T genomes of carrot and Alternaria dauci and their utility for understanding host-pathogen interaction during carrot leaf blight disease.</title>
        <authorList>
            <person name="Liu W."/>
            <person name="Xu S."/>
            <person name="Ou C."/>
            <person name="Liu X."/>
            <person name="Zhuang F."/>
            <person name="Deng X.W."/>
        </authorList>
    </citation>
    <scope>NUCLEOTIDE SEQUENCE [LARGE SCALE GENOMIC DNA]</scope>
    <source>
        <strain evidence="2 3">A2016</strain>
    </source>
</reference>
<gene>
    <name evidence="2" type="ORF">ACET3X_006480</name>
</gene>
<sequence length="719" mass="81980">MVGQWFEEKNGHVRVYIRGASEWSRGSEYHIDQWVPAEIVERGALWRDDIKDWEFQMNFSPEALDRIGRYTAVGQPSSNTKVRETSRLARTIAGLLDEFVTNPAPFMGSKISTLLERRHLNGKGGDIGSVVETIIEGIKEAGLYDVLNRPKFTVQDIVDASTIKIDLQLAKRTVGGVYLRYHCSTSDVQFWRKDTKYVYVGKAVDFRDRFDQHPHTTSKYGELTRNSRFLISLALCKITEQDNLDFAYLVEQIFVCLLESYRESVLVNVGRTVVIDSDTAIRHAEETDAAFYFRQASDKVFQITGFPGAINRENFGVSFGANYSSPFKEWGLMTEQRLFLRHDTLVKSRLNGSVMPISIFRSAKPKIANYNSKKGKDGLEIPVFAKMHQGDYFFGVSHTQTIKDGTMGPKHRQPFYIVFEVRTDGQAHPNAWSRLPEIGPFLNWQQGRALAARMEWEYPIGSGNFRFRYIHSRKIFTFLDAKSYAGSNINYYRSIAMTQWLFNAEPNHAQAWMTRLTGCAYVLQTVYHYHTQTIEVKLPEPFVMADGRHIKPDEVMQQMMASGLRNVNGQFKCLGTTRLNCDTCALMRTERQKHLADGCYQVELKGRKDLLVCNVCLIFGRPCCSWTPGYGFKNPGYYTSNQIAGVGSNKAQVNADEVAANKRWMSLLVAQPRPVQEQTGEEFKQQLFDIATLKRDDDDLSDAEEGEDDPLGNEVEDIE</sequence>
<dbReference type="RefSeq" id="XP_069305248.1">
    <property type="nucleotide sequence ID" value="XM_069452615.1"/>
</dbReference>
<organism evidence="2 3">
    <name type="scientific">Alternaria dauci</name>
    <dbReference type="NCBI Taxonomy" id="48095"/>
    <lineage>
        <taxon>Eukaryota</taxon>
        <taxon>Fungi</taxon>
        <taxon>Dikarya</taxon>
        <taxon>Ascomycota</taxon>
        <taxon>Pezizomycotina</taxon>
        <taxon>Dothideomycetes</taxon>
        <taxon>Pleosporomycetidae</taxon>
        <taxon>Pleosporales</taxon>
        <taxon>Pleosporineae</taxon>
        <taxon>Pleosporaceae</taxon>
        <taxon>Alternaria</taxon>
        <taxon>Alternaria sect. Porri</taxon>
    </lineage>
</organism>
<dbReference type="EMBL" id="JBHGVX010000006">
    <property type="protein sequence ID" value="KAL1794664.1"/>
    <property type="molecule type" value="Genomic_DNA"/>
</dbReference>
<feature type="compositionally biased region" description="Acidic residues" evidence="1">
    <location>
        <begin position="698"/>
        <end position="719"/>
    </location>
</feature>
<accession>A0ABR3UE97</accession>
<feature type="region of interest" description="Disordered" evidence="1">
    <location>
        <begin position="694"/>
        <end position="719"/>
    </location>
</feature>
<evidence type="ECO:0000256" key="1">
    <source>
        <dbReference type="SAM" id="MobiDB-lite"/>
    </source>
</evidence>
<protein>
    <recommendedName>
        <fullName evidence="4">GIY-YIG domain-containing protein</fullName>
    </recommendedName>
</protein>
<keyword evidence="3" id="KW-1185">Reference proteome</keyword>
<evidence type="ECO:0008006" key="4">
    <source>
        <dbReference type="Google" id="ProtNLM"/>
    </source>
</evidence>
<evidence type="ECO:0000313" key="2">
    <source>
        <dbReference type="EMBL" id="KAL1794664.1"/>
    </source>
</evidence>